<keyword evidence="3" id="KW-1185">Reference proteome</keyword>
<evidence type="ECO:0000256" key="1">
    <source>
        <dbReference type="SAM" id="Phobius"/>
    </source>
</evidence>
<organism evidence="2 3">
    <name type="scientific">Nocardioides mangrovi</name>
    <dbReference type="NCBI Taxonomy" id="2874580"/>
    <lineage>
        <taxon>Bacteria</taxon>
        <taxon>Bacillati</taxon>
        <taxon>Actinomycetota</taxon>
        <taxon>Actinomycetes</taxon>
        <taxon>Propionibacteriales</taxon>
        <taxon>Nocardioidaceae</taxon>
        <taxon>Nocardioides</taxon>
    </lineage>
</organism>
<comment type="caution">
    <text evidence="2">The sequence shown here is derived from an EMBL/GenBank/DDBJ whole genome shotgun (WGS) entry which is preliminary data.</text>
</comment>
<keyword evidence="1" id="KW-0812">Transmembrane</keyword>
<keyword evidence="1" id="KW-0472">Membrane</keyword>
<accession>A0ABS7U764</accession>
<dbReference type="Proteomes" id="UP000780875">
    <property type="component" value="Unassembled WGS sequence"/>
</dbReference>
<dbReference type="RefSeq" id="WP_224121041.1">
    <property type="nucleotide sequence ID" value="NZ_JAIQZJ010000001.1"/>
</dbReference>
<gene>
    <name evidence="2" type="ORF">K8U61_00730</name>
</gene>
<dbReference type="EMBL" id="JAIQZJ010000001">
    <property type="protein sequence ID" value="MBZ5736667.1"/>
    <property type="molecule type" value="Genomic_DNA"/>
</dbReference>
<evidence type="ECO:0000313" key="2">
    <source>
        <dbReference type="EMBL" id="MBZ5736667.1"/>
    </source>
</evidence>
<name>A0ABS7U764_9ACTN</name>
<proteinExistence type="predicted"/>
<reference evidence="2 3" key="1">
    <citation type="submission" date="2021-09" db="EMBL/GenBank/DDBJ databases">
        <title>Whole genome sequence of Nocardioides sp. GBK3QG-3.</title>
        <authorList>
            <person name="Tuo L."/>
        </authorList>
    </citation>
    <scope>NUCLEOTIDE SEQUENCE [LARGE SCALE GENOMIC DNA]</scope>
    <source>
        <strain evidence="2 3">GBK3QG-3</strain>
    </source>
</reference>
<protein>
    <submittedName>
        <fullName evidence="2">Uncharacterized protein</fullName>
    </submittedName>
</protein>
<sequence length="47" mass="5041">MPNALLTVLHTENPNVPNHWLIGGIALVILMALIIGLLIFGAGREHS</sequence>
<feature type="transmembrane region" description="Helical" evidence="1">
    <location>
        <begin position="20"/>
        <end position="42"/>
    </location>
</feature>
<keyword evidence="1" id="KW-1133">Transmembrane helix</keyword>
<evidence type="ECO:0000313" key="3">
    <source>
        <dbReference type="Proteomes" id="UP000780875"/>
    </source>
</evidence>